<comment type="caution">
    <text evidence="2">The sequence shown here is derived from an EMBL/GenBank/DDBJ whole genome shotgun (WGS) entry which is preliminary data.</text>
</comment>
<gene>
    <name evidence="2" type="ORF">ElyMa_001728600</name>
</gene>
<dbReference type="AlphaFoldDB" id="A0AAV4JVC6"/>
<name>A0AAV4JVC6_9GAST</name>
<feature type="region of interest" description="Disordered" evidence="1">
    <location>
        <begin position="47"/>
        <end position="81"/>
    </location>
</feature>
<evidence type="ECO:0000256" key="1">
    <source>
        <dbReference type="SAM" id="MobiDB-lite"/>
    </source>
</evidence>
<keyword evidence="3" id="KW-1185">Reference proteome</keyword>
<protein>
    <submittedName>
        <fullName evidence="2">Uncharacterized protein</fullName>
    </submittedName>
</protein>
<accession>A0AAV4JVC6</accession>
<feature type="compositionally biased region" description="Acidic residues" evidence="1">
    <location>
        <begin position="53"/>
        <end position="66"/>
    </location>
</feature>
<sequence>MTWVEKEIEKRNSRHVRKKVRVKRRIQARGRKDEEIRRLKLFEFNSSYGNKDIDDDDDDDDDDDHDDGYNFGGGSDNGVEDDDFVHIIKAID</sequence>
<dbReference type="Proteomes" id="UP000762676">
    <property type="component" value="Unassembled WGS sequence"/>
</dbReference>
<proteinExistence type="predicted"/>
<evidence type="ECO:0000313" key="2">
    <source>
        <dbReference type="EMBL" id="GFS26744.1"/>
    </source>
</evidence>
<reference evidence="2 3" key="1">
    <citation type="journal article" date="2021" name="Elife">
        <title>Chloroplast acquisition without the gene transfer in kleptoplastic sea slugs, Plakobranchus ocellatus.</title>
        <authorList>
            <person name="Maeda T."/>
            <person name="Takahashi S."/>
            <person name="Yoshida T."/>
            <person name="Shimamura S."/>
            <person name="Takaki Y."/>
            <person name="Nagai Y."/>
            <person name="Toyoda A."/>
            <person name="Suzuki Y."/>
            <person name="Arimoto A."/>
            <person name="Ishii H."/>
            <person name="Satoh N."/>
            <person name="Nishiyama T."/>
            <person name="Hasebe M."/>
            <person name="Maruyama T."/>
            <person name="Minagawa J."/>
            <person name="Obokata J."/>
            <person name="Shigenobu S."/>
        </authorList>
    </citation>
    <scope>NUCLEOTIDE SEQUENCE [LARGE SCALE GENOMIC DNA]</scope>
</reference>
<organism evidence="2 3">
    <name type="scientific">Elysia marginata</name>
    <dbReference type="NCBI Taxonomy" id="1093978"/>
    <lineage>
        <taxon>Eukaryota</taxon>
        <taxon>Metazoa</taxon>
        <taxon>Spiralia</taxon>
        <taxon>Lophotrochozoa</taxon>
        <taxon>Mollusca</taxon>
        <taxon>Gastropoda</taxon>
        <taxon>Heterobranchia</taxon>
        <taxon>Euthyneura</taxon>
        <taxon>Panpulmonata</taxon>
        <taxon>Sacoglossa</taxon>
        <taxon>Placobranchoidea</taxon>
        <taxon>Plakobranchidae</taxon>
        <taxon>Elysia</taxon>
    </lineage>
</organism>
<evidence type="ECO:0000313" key="3">
    <source>
        <dbReference type="Proteomes" id="UP000762676"/>
    </source>
</evidence>
<dbReference type="EMBL" id="BMAT01003497">
    <property type="protein sequence ID" value="GFS26744.1"/>
    <property type="molecule type" value="Genomic_DNA"/>
</dbReference>